<dbReference type="PANTHER" id="PTHR37953:SF1">
    <property type="entry name" value="UPF0127 PROTEIN MJ1496"/>
    <property type="match status" value="1"/>
</dbReference>
<name>A0A1G1YLG4_9BACT</name>
<dbReference type="PANTHER" id="PTHR37953">
    <property type="entry name" value="UPF0127 PROTEIN MJ1496"/>
    <property type="match status" value="1"/>
</dbReference>
<evidence type="ECO:0000256" key="1">
    <source>
        <dbReference type="SAM" id="Phobius"/>
    </source>
</evidence>
<evidence type="ECO:0000313" key="2">
    <source>
        <dbReference type="EMBL" id="OGY53101.1"/>
    </source>
</evidence>
<accession>A0A1G1YLG4</accession>
<dbReference type="AlphaFoldDB" id="A0A1G1YLG4"/>
<dbReference type="EMBL" id="MHIM01000004">
    <property type="protein sequence ID" value="OGY53101.1"/>
    <property type="molecule type" value="Genomic_DNA"/>
</dbReference>
<dbReference type="Proteomes" id="UP000177376">
    <property type="component" value="Unassembled WGS sequence"/>
</dbReference>
<feature type="transmembrane region" description="Helical" evidence="1">
    <location>
        <begin position="12"/>
        <end position="35"/>
    </location>
</feature>
<sequence length="159" mass="18371">MFPKPKNPKLSSRLTIIFLLIILTLVLSFLINYFFQSANQRAVVIAEQKFNIELAKTAKEKTIGLSQRKKLPEKNGLLFVYERSLIPTFWMKDMKFPIDIIWIKDDMVVGYEKNLNPVAGEVDLPIYQPRAFVNYVLEINAGLVEKYGIRVGDKVDFDI</sequence>
<reference evidence="2 3" key="1">
    <citation type="journal article" date="2016" name="Nat. Commun.">
        <title>Thousands of microbial genomes shed light on interconnected biogeochemical processes in an aquifer system.</title>
        <authorList>
            <person name="Anantharaman K."/>
            <person name="Brown C.T."/>
            <person name="Hug L.A."/>
            <person name="Sharon I."/>
            <person name="Castelle C.J."/>
            <person name="Probst A.J."/>
            <person name="Thomas B.C."/>
            <person name="Singh A."/>
            <person name="Wilkins M.J."/>
            <person name="Karaoz U."/>
            <person name="Brodie E.L."/>
            <person name="Williams K.H."/>
            <person name="Hubbard S.S."/>
            <person name="Banfield J.F."/>
        </authorList>
    </citation>
    <scope>NUCLEOTIDE SEQUENCE [LARGE SCALE GENOMIC DNA]</scope>
</reference>
<gene>
    <name evidence="2" type="ORF">A3A02_00080</name>
</gene>
<dbReference type="Gene3D" id="2.60.120.1140">
    <property type="entry name" value="Protein of unknown function DUF192"/>
    <property type="match status" value="1"/>
</dbReference>
<keyword evidence="1" id="KW-0812">Transmembrane</keyword>
<dbReference type="InterPro" id="IPR003795">
    <property type="entry name" value="DUF192"/>
</dbReference>
<proteinExistence type="predicted"/>
<organism evidence="2 3">
    <name type="scientific">Candidatus Buchananbacteria bacterium RIFCSPLOWO2_01_FULL_39_33</name>
    <dbReference type="NCBI Taxonomy" id="1797543"/>
    <lineage>
        <taxon>Bacteria</taxon>
        <taxon>Candidatus Buchananiibacteriota</taxon>
    </lineage>
</organism>
<evidence type="ECO:0008006" key="4">
    <source>
        <dbReference type="Google" id="ProtNLM"/>
    </source>
</evidence>
<keyword evidence="1" id="KW-0472">Membrane</keyword>
<keyword evidence="1" id="KW-1133">Transmembrane helix</keyword>
<dbReference type="InterPro" id="IPR038695">
    <property type="entry name" value="Saro_0823-like_sf"/>
</dbReference>
<dbReference type="Pfam" id="PF02643">
    <property type="entry name" value="DUF192"/>
    <property type="match status" value="1"/>
</dbReference>
<evidence type="ECO:0000313" key="3">
    <source>
        <dbReference type="Proteomes" id="UP000177376"/>
    </source>
</evidence>
<protein>
    <recommendedName>
        <fullName evidence="4">DUF192 domain-containing protein</fullName>
    </recommendedName>
</protein>
<comment type="caution">
    <text evidence="2">The sequence shown here is derived from an EMBL/GenBank/DDBJ whole genome shotgun (WGS) entry which is preliminary data.</text>
</comment>